<dbReference type="SUPFAM" id="SSF51905">
    <property type="entry name" value="FAD/NAD(P)-binding domain"/>
    <property type="match status" value="1"/>
</dbReference>
<protein>
    <submittedName>
        <fullName evidence="2">Phytoene desaturase family protein</fullName>
    </submittedName>
</protein>
<evidence type="ECO:0000313" key="2">
    <source>
        <dbReference type="EMBL" id="MFD1780831.1"/>
    </source>
</evidence>
<dbReference type="Pfam" id="PF01593">
    <property type="entry name" value="Amino_oxidase"/>
    <property type="match status" value="1"/>
</dbReference>
<accession>A0ABW4MT58</accession>
<dbReference type="Gene3D" id="3.50.50.60">
    <property type="entry name" value="FAD/NAD(P)-binding domain"/>
    <property type="match status" value="1"/>
</dbReference>
<name>A0ABW4MT58_9BACI</name>
<organism evidence="2 3">
    <name type="scientific">Fredinandcohnia salidurans</name>
    <dbReference type="NCBI Taxonomy" id="2595041"/>
    <lineage>
        <taxon>Bacteria</taxon>
        <taxon>Bacillati</taxon>
        <taxon>Bacillota</taxon>
        <taxon>Bacilli</taxon>
        <taxon>Bacillales</taxon>
        <taxon>Bacillaceae</taxon>
        <taxon>Fredinandcohnia</taxon>
    </lineage>
</organism>
<dbReference type="RefSeq" id="WP_388040654.1">
    <property type="nucleotide sequence ID" value="NZ_JBHUEK010000029.1"/>
</dbReference>
<sequence length="416" mass="46671">MQLDEKTWDCVIIGGGIAGITASIYLARAGKSVLVLEKSNKLGGRGRTTEKIDSYLNLGPHALYSKGKSMEVLRELGIKIEGGVVPTKGKMIYKNKIYDIPSTPISLLTSPILNWNAKKELFTFFLEYKKIETNNINHLPLRQWLRHKIKDEVASQLILMLSRLSTYSNEPDLLSAGAALKQLQLGNAFYLNHGWQSMIDALEDKATGLGVHFQMSKNVKKVNGSIPQLTVHTNEETIRARNVLSASSPHETAKMLSETERTPETIIQDCKPVHAACLDLILSRLPNPKINFALGVEEPFYYSNHSKIAKLSERDYQVVHVMKYITSTEDTEGELENFMEIVQPGWKECVVYKRYLPRMTVSNRLVVANQKERQSPTVEQIPGVYLAGDWVGDGMLVDASFQSARKAAMLILENLH</sequence>
<dbReference type="PANTHER" id="PTHR42923:SF3">
    <property type="entry name" value="PROTOPORPHYRINOGEN OXIDASE"/>
    <property type="match status" value="1"/>
</dbReference>
<dbReference type="PRINTS" id="PR00469">
    <property type="entry name" value="PNDRDTASEII"/>
</dbReference>
<dbReference type="InterPro" id="IPR050464">
    <property type="entry name" value="Zeta_carotene_desat/Oxidored"/>
</dbReference>
<dbReference type="EMBL" id="JBHUEK010000029">
    <property type="protein sequence ID" value="MFD1780831.1"/>
    <property type="molecule type" value="Genomic_DNA"/>
</dbReference>
<comment type="caution">
    <text evidence="2">The sequence shown here is derived from an EMBL/GenBank/DDBJ whole genome shotgun (WGS) entry which is preliminary data.</text>
</comment>
<dbReference type="PRINTS" id="PR00368">
    <property type="entry name" value="FADPNR"/>
</dbReference>
<evidence type="ECO:0000259" key="1">
    <source>
        <dbReference type="Pfam" id="PF01593"/>
    </source>
</evidence>
<dbReference type="InterPro" id="IPR036188">
    <property type="entry name" value="FAD/NAD-bd_sf"/>
</dbReference>
<keyword evidence="3" id="KW-1185">Reference proteome</keyword>
<dbReference type="Gene3D" id="3.90.660.50">
    <property type="match status" value="1"/>
</dbReference>
<evidence type="ECO:0000313" key="3">
    <source>
        <dbReference type="Proteomes" id="UP001597227"/>
    </source>
</evidence>
<gene>
    <name evidence="2" type="ORF">ACFSFW_19445</name>
</gene>
<dbReference type="InterPro" id="IPR002937">
    <property type="entry name" value="Amino_oxidase"/>
</dbReference>
<dbReference type="Proteomes" id="UP001597227">
    <property type="component" value="Unassembled WGS sequence"/>
</dbReference>
<dbReference type="PANTHER" id="PTHR42923">
    <property type="entry name" value="PROTOPORPHYRINOGEN OXIDASE"/>
    <property type="match status" value="1"/>
</dbReference>
<proteinExistence type="predicted"/>
<feature type="domain" description="Amine oxidase" evidence="1">
    <location>
        <begin position="17"/>
        <end position="264"/>
    </location>
</feature>
<reference evidence="3" key="1">
    <citation type="journal article" date="2019" name="Int. J. Syst. Evol. Microbiol.">
        <title>The Global Catalogue of Microorganisms (GCM) 10K type strain sequencing project: providing services to taxonomists for standard genome sequencing and annotation.</title>
        <authorList>
            <consortium name="The Broad Institute Genomics Platform"/>
            <consortium name="The Broad Institute Genome Sequencing Center for Infectious Disease"/>
            <person name="Wu L."/>
            <person name="Ma J."/>
        </authorList>
    </citation>
    <scope>NUCLEOTIDE SEQUENCE [LARGE SCALE GENOMIC DNA]</scope>
    <source>
        <strain evidence="3">CCUG 15531</strain>
    </source>
</reference>